<feature type="signal peptide" evidence="8">
    <location>
        <begin position="1"/>
        <end position="24"/>
    </location>
</feature>
<evidence type="ECO:0000256" key="7">
    <source>
        <dbReference type="SAM" id="MobiDB-lite"/>
    </source>
</evidence>
<evidence type="ECO:0000256" key="4">
    <source>
        <dbReference type="ARBA" id="ARBA00022729"/>
    </source>
</evidence>
<evidence type="ECO:0000256" key="5">
    <source>
        <dbReference type="ARBA" id="ARBA00022989"/>
    </source>
</evidence>
<accession>A0A9P3HLH0</accession>
<gene>
    <name evidence="10" type="ORF">EMPS_11047</name>
</gene>
<evidence type="ECO:0000313" key="11">
    <source>
        <dbReference type="Proteomes" id="UP000827284"/>
    </source>
</evidence>
<feature type="compositionally biased region" description="Low complexity" evidence="7">
    <location>
        <begin position="264"/>
        <end position="304"/>
    </location>
</feature>
<dbReference type="EMBL" id="BQFW01000015">
    <property type="protein sequence ID" value="GJJ78688.1"/>
    <property type="molecule type" value="Genomic_DNA"/>
</dbReference>
<evidence type="ECO:0000256" key="3">
    <source>
        <dbReference type="ARBA" id="ARBA00022692"/>
    </source>
</evidence>
<feature type="chain" id="PRO_5040416626" evidence="8">
    <location>
        <begin position="25"/>
        <end position="331"/>
    </location>
</feature>
<dbReference type="GO" id="GO:0072546">
    <property type="term" value="C:EMC complex"/>
    <property type="evidence" value="ECO:0007669"/>
    <property type="project" value="TreeGrafter"/>
</dbReference>
<feature type="domain" description="ER membrane protein complex subunit 7 beta-sandwich" evidence="9">
    <location>
        <begin position="46"/>
        <end position="152"/>
    </location>
</feature>
<proteinExistence type="inferred from homology"/>
<comment type="subcellular location">
    <subcellularLocation>
        <location evidence="1">Membrane</location>
        <topology evidence="1">Single-pass membrane protein</topology>
    </subcellularLocation>
</comment>
<keyword evidence="4 8" id="KW-0732">Signal</keyword>
<keyword evidence="5" id="KW-1133">Transmembrane helix</keyword>
<dbReference type="InterPro" id="IPR013784">
    <property type="entry name" value="Carb-bd-like_fold"/>
</dbReference>
<evidence type="ECO:0000313" key="10">
    <source>
        <dbReference type="EMBL" id="GJJ78688.1"/>
    </source>
</evidence>
<feature type="compositionally biased region" description="Low complexity" evidence="7">
    <location>
        <begin position="204"/>
        <end position="221"/>
    </location>
</feature>
<evidence type="ECO:0000256" key="6">
    <source>
        <dbReference type="ARBA" id="ARBA00023136"/>
    </source>
</evidence>
<protein>
    <submittedName>
        <fullName evidence="10">ER membrane protein complex subunit 7</fullName>
    </submittedName>
</protein>
<comment type="caution">
    <text evidence="10">The sequence shown here is derived from an EMBL/GenBank/DDBJ whole genome shotgun (WGS) entry which is preliminary data.</text>
</comment>
<dbReference type="Proteomes" id="UP000827284">
    <property type="component" value="Unassembled WGS sequence"/>
</dbReference>
<dbReference type="OrthoDB" id="27095at2759"/>
<evidence type="ECO:0000256" key="2">
    <source>
        <dbReference type="ARBA" id="ARBA00008880"/>
    </source>
</evidence>
<feature type="region of interest" description="Disordered" evidence="7">
    <location>
        <begin position="193"/>
        <end position="331"/>
    </location>
</feature>
<dbReference type="SUPFAM" id="SSF49452">
    <property type="entry name" value="Starch-binding domain-like"/>
    <property type="match status" value="1"/>
</dbReference>
<keyword evidence="3" id="KW-0812">Transmembrane</keyword>
<keyword evidence="6" id="KW-0472">Membrane</keyword>
<dbReference type="GO" id="GO:0030246">
    <property type="term" value="F:carbohydrate binding"/>
    <property type="evidence" value="ECO:0007669"/>
    <property type="project" value="InterPro"/>
</dbReference>
<reference evidence="10" key="2">
    <citation type="journal article" date="2022" name="Microbiol. Resour. Announc.">
        <title>Whole-Genome Sequence of Entomortierella parvispora E1425, a Mucoromycotan Fungus Associated with Burkholderiaceae-Related Endosymbiotic Bacteria.</title>
        <authorList>
            <person name="Herlambang A."/>
            <person name="Guo Y."/>
            <person name="Takashima Y."/>
            <person name="Narisawa K."/>
            <person name="Ohta H."/>
            <person name="Nishizawa T."/>
        </authorList>
    </citation>
    <scope>NUCLEOTIDE SEQUENCE</scope>
    <source>
        <strain evidence="10">E1425</strain>
    </source>
</reference>
<organism evidence="10 11">
    <name type="scientific">Entomortierella parvispora</name>
    <dbReference type="NCBI Taxonomy" id="205924"/>
    <lineage>
        <taxon>Eukaryota</taxon>
        <taxon>Fungi</taxon>
        <taxon>Fungi incertae sedis</taxon>
        <taxon>Mucoromycota</taxon>
        <taxon>Mortierellomycotina</taxon>
        <taxon>Mortierellomycetes</taxon>
        <taxon>Mortierellales</taxon>
        <taxon>Mortierellaceae</taxon>
        <taxon>Entomortierella</taxon>
    </lineage>
</organism>
<dbReference type="Gene3D" id="2.60.40.1120">
    <property type="entry name" value="Carboxypeptidase-like, regulatory domain"/>
    <property type="match status" value="1"/>
</dbReference>
<dbReference type="PANTHER" id="PTHR13605:SF4">
    <property type="entry name" value="ER MEMBRANE PROTEIN COMPLEX SUBUNIT 7"/>
    <property type="match status" value="1"/>
</dbReference>
<dbReference type="AlphaFoldDB" id="A0A9P3HLH0"/>
<dbReference type="InterPro" id="IPR019008">
    <property type="entry name" value="Beta_sandwich_EMC7"/>
</dbReference>
<comment type="similarity">
    <text evidence="2">Belongs to the EMC7 family.</text>
</comment>
<reference evidence="10" key="1">
    <citation type="submission" date="2021-11" db="EMBL/GenBank/DDBJ databases">
        <authorList>
            <person name="Herlambang A."/>
            <person name="Guo Y."/>
            <person name="Takashima Y."/>
            <person name="Nishizawa T."/>
        </authorList>
    </citation>
    <scope>NUCLEOTIDE SEQUENCE</scope>
    <source>
        <strain evidence="10">E1425</strain>
    </source>
</reference>
<dbReference type="Pfam" id="PF09430">
    <property type="entry name" value="EMC7_beta-sandw"/>
    <property type="match status" value="1"/>
</dbReference>
<keyword evidence="11" id="KW-1185">Reference proteome</keyword>
<dbReference type="PANTHER" id="PTHR13605">
    <property type="entry name" value="ER MEMBRANE PROTEIN COMPLEX SUBUNIT 7"/>
    <property type="match status" value="1"/>
</dbReference>
<dbReference type="InterPro" id="IPR039163">
    <property type="entry name" value="EMC7"/>
</dbReference>
<sequence>MRLKYAASLFFFSSLLGFPSVTDAATIEGRLMAATFRGRITRGVSMKTRVILSDGLFKTHINHDGTFEFTDVPTGTYILKVQSPQLVYSKIRIVVTGNEVLATRVSVGDHFSDRQQYMPLPLILRPRPRPIHYIPPEGQKVAGWFGNPMILMSSFSLLMLLLMPKIMANLDADALDALRSSYDFGCLPSLAPSQVGQRPPATAPHHYNPHYQHQQQYQQHQDPSMASKDPYLVGGSSSVDDDKNEFGDEFITGVIPSWGEKGVTPTTASQAGPGAGGPSNHHYLPHHSYPSYPHNQTQPSQLPHPFQPQPQPQSLPQQQFVIPPVQSKKLK</sequence>
<evidence type="ECO:0000256" key="8">
    <source>
        <dbReference type="SAM" id="SignalP"/>
    </source>
</evidence>
<name>A0A9P3HLH0_9FUNG</name>
<evidence type="ECO:0000256" key="1">
    <source>
        <dbReference type="ARBA" id="ARBA00004167"/>
    </source>
</evidence>
<evidence type="ECO:0000259" key="9">
    <source>
        <dbReference type="Pfam" id="PF09430"/>
    </source>
</evidence>